<dbReference type="Pfam" id="PF00191">
    <property type="entry name" value="Annexin"/>
    <property type="match status" value="3"/>
</dbReference>
<dbReference type="GO" id="GO:0006950">
    <property type="term" value="P:response to stress"/>
    <property type="evidence" value="ECO:0007669"/>
    <property type="project" value="UniProtKB-ARBA"/>
</dbReference>
<protein>
    <recommendedName>
        <fullName evidence="7">Annexin</fullName>
    </recommendedName>
</protein>
<feature type="compositionally biased region" description="Polar residues" evidence="4">
    <location>
        <begin position="352"/>
        <end position="367"/>
    </location>
</feature>
<evidence type="ECO:0000313" key="6">
    <source>
        <dbReference type="Proteomes" id="UP000822688"/>
    </source>
</evidence>
<dbReference type="Proteomes" id="UP000822688">
    <property type="component" value="Chromosome 5"/>
</dbReference>
<comment type="similarity">
    <text evidence="1">Belongs to the annexin family.</text>
</comment>
<dbReference type="GO" id="GO:0005737">
    <property type="term" value="C:cytoplasm"/>
    <property type="evidence" value="ECO:0007669"/>
    <property type="project" value="TreeGrafter"/>
</dbReference>
<evidence type="ECO:0008006" key="7">
    <source>
        <dbReference type="Google" id="ProtNLM"/>
    </source>
</evidence>
<dbReference type="GO" id="GO:0001786">
    <property type="term" value="F:phosphatidylserine binding"/>
    <property type="evidence" value="ECO:0007669"/>
    <property type="project" value="TreeGrafter"/>
</dbReference>
<dbReference type="GO" id="GO:0005544">
    <property type="term" value="F:calcium-dependent phospholipid binding"/>
    <property type="evidence" value="ECO:0007669"/>
    <property type="project" value="InterPro"/>
</dbReference>
<comment type="caution">
    <text evidence="5">The sequence shown here is derived from an EMBL/GenBank/DDBJ whole genome shotgun (WGS) entry which is preliminary data.</text>
</comment>
<dbReference type="Gene3D" id="1.10.220.10">
    <property type="entry name" value="Annexin"/>
    <property type="match status" value="4"/>
</dbReference>
<name>A0A8T0HZT3_CERPU</name>
<dbReference type="EMBL" id="CM026425">
    <property type="protein sequence ID" value="KAG0576189.1"/>
    <property type="molecule type" value="Genomic_DNA"/>
</dbReference>
<dbReference type="GO" id="GO:0005886">
    <property type="term" value="C:plasma membrane"/>
    <property type="evidence" value="ECO:0007669"/>
    <property type="project" value="TreeGrafter"/>
</dbReference>
<dbReference type="InterPro" id="IPR037104">
    <property type="entry name" value="Annexin_sf"/>
</dbReference>
<evidence type="ECO:0000256" key="2">
    <source>
        <dbReference type="ARBA" id="ARBA00022737"/>
    </source>
</evidence>
<keyword evidence="2" id="KW-0677">Repeat</keyword>
<evidence type="ECO:0000313" key="5">
    <source>
        <dbReference type="EMBL" id="KAG0576189.1"/>
    </source>
</evidence>
<accession>A0A8T0HZT3</accession>
<dbReference type="SUPFAM" id="SSF47874">
    <property type="entry name" value="Annexin"/>
    <property type="match status" value="1"/>
</dbReference>
<dbReference type="PRINTS" id="PR00196">
    <property type="entry name" value="ANNEXIN"/>
</dbReference>
<dbReference type="AlphaFoldDB" id="A0A8T0HZT3"/>
<dbReference type="InterPro" id="IPR018502">
    <property type="entry name" value="Annexin_repeat"/>
</dbReference>
<feature type="compositionally biased region" description="Low complexity" evidence="4">
    <location>
        <begin position="380"/>
        <end position="396"/>
    </location>
</feature>
<keyword evidence="6" id="KW-1185">Reference proteome</keyword>
<dbReference type="PANTHER" id="PTHR10502">
    <property type="entry name" value="ANNEXIN"/>
    <property type="match status" value="1"/>
</dbReference>
<dbReference type="InterPro" id="IPR001464">
    <property type="entry name" value="Annexin"/>
</dbReference>
<dbReference type="SMART" id="SM00335">
    <property type="entry name" value="ANX"/>
    <property type="match status" value="3"/>
</dbReference>
<feature type="region of interest" description="Disordered" evidence="4">
    <location>
        <begin position="352"/>
        <end position="396"/>
    </location>
</feature>
<gene>
    <name evidence="5" type="ORF">KC19_5G061800</name>
</gene>
<reference evidence="5" key="1">
    <citation type="submission" date="2020-06" db="EMBL/GenBank/DDBJ databases">
        <title>WGS assembly of Ceratodon purpureus strain R40.</title>
        <authorList>
            <person name="Carey S.B."/>
            <person name="Jenkins J."/>
            <person name="Shu S."/>
            <person name="Lovell J.T."/>
            <person name="Sreedasyam A."/>
            <person name="Maumus F."/>
            <person name="Tiley G.P."/>
            <person name="Fernandez-Pozo N."/>
            <person name="Barry K."/>
            <person name="Chen C."/>
            <person name="Wang M."/>
            <person name="Lipzen A."/>
            <person name="Daum C."/>
            <person name="Saski C.A."/>
            <person name="Payton A.C."/>
            <person name="Mcbreen J.C."/>
            <person name="Conrad R.E."/>
            <person name="Kollar L.M."/>
            <person name="Olsson S."/>
            <person name="Huttunen S."/>
            <person name="Landis J.B."/>
            <person name="Wickett N.J."/>
            <person name="Johnson M.G."/>
            <person name="Rensing S.A."/>
            <person name="Grimwood J."/>
            <person name="Schmutz J."/>
            <person name="Mcdaniel S.F."/>
        </authorList>
    </citation>
    <scope>NUCLEOTIDE SEQUENCE</scope>
    <source>
        <strain evidence="5">R40</strain>
    </source>
</reference>
<dbReference type="PANTHER" id="PTHR10502:SF102">
    <property type="entry name" value="ANNEXIN B11"/>
    <property type="match status" value="1"/>
</dbReference>
<dbReference type="PROSITE" id="PS51897">
    <property type="entry name" value="ANNEXIN_2"/>
    <property type="match status" value="4"/>
</dbReference>
<keyword evidence="3" id="KW-0041">Annexin</keyword>
<organism evidence="5 6">
    <name type="scientific">Ceratodon purpureus</name>
    <name type="common">Fire moss</name>
    <name type="synonym">Dicranum purpureum</name>
    <dbReference type="NCBI Taxonomy" id="3225"/>
    <lineage>
        <taxon>Eukaryota</taxon>
        <taxon>Viridiplantae</taxon>
        <taxon>Streptophyta</taxon>
        <taxon>Embryophyta</taxon>
        <taxon>Bryophyta</taxon>
        <taxon>Bryophytina</taxon>
        <taxon>Bryopsida</taxon>
        <taxon>Dicranidae</taxon>
        <taxon>Pseudoditrichales</taxon>
        <taxon>Ditrichaceae</taxon>
        <taxon>Ceratodon</taxon>
    </lineage>
</organism>
<sequence length="396" mass="44601">MGTTNVQPGANLQEDCKDLRNALKGLLCNEKKVVDILGRRTQQQRDAIAEAYKTLFDESLHKHLKSSMSGKLQKCLLLWMMDPSERDALLLHEALREGGLKKDRAVIAMLCTRTTGQLYLIKQAYYSVFNETLENHLDGSGFVFFEPQTKSIWAFWRSSEPKIKEPPKRALAITKLLLALARGSRPENSTVDRHIALTDAHQLNKVCSGRLGNEENLIRIFSTRSASQLTATMNFYQQHYGHDFEKALSKKDAGEFLQALKVVVQCLRQPSRFYAEELWAVLSGAVNDDDTLIQIITTRAEVDLKSLKSEFTSESKKSLEEVIGNKTVGNFREFLLTIVNPRDHVVLRTPRVSDSSGTSYYMSPRSNGSRHRSYSSQNDSYYSGSAGSSSSNSFQL</sequence>
<proteinExistence type="inferred from homology"/>
<evidence type="ECO:0000256" key="3">
    <source>
        <dbReference type="ARBA" id="ARBA00023216"/>
    </source>
</evidence>
<evidence type="ECO:0000256" key="4">
    <source>
        <dbReference type="SAM" id="MobiDB-lite"/>
    </source>
</evidence>
<dbReference type="GO" id="GO:0005509">
    <property type="term" value="F:calcium ion binding"/>
    <property type="evidence" value="ECO:0007669"/>
    <property type="project" value="InterPro"/>
</dbReference>
<evidence type="ECO:0000256" key="1">
    <source>
        <dbReference type="ARBA" id="ARBA00007831"/>
    </source>
</evidence>